<feature type="non-terminal residue" evidence="3">
    <location>
        <position position="1"/>
    </location>
</feature>
<evidence type="ECO:0000313" key="2">
    <source>
        <dbReference type="EMBL" id="CEK75450.1"/>
    </source>
</evidence>
<name>A0A0B7A630_9EUPU</name>
<accession>A0A0B7A630</accession>
<reference evidence="3" key="1">
    <citation type="submission" date="2014-12" db="EMBL/GenBank/DDBJ databases">
        <title>Insight into the proteome of Arion vulgaris.</title>
        <authorList>
            <person name="Aradska J."/>
            <person name="Bulat T."/>
            <person name="Smidak R."/>
            <person name="Sarate P."/>
            <person name="Gangsoo J."/>
            <person name="Sialana F."/>
            <person name="Bilban M."/>
            <person name="Lubec G."/>
        </authorList>
    </citation>
    <scope>NUCLEOTIDE SEQUENCE</scope>
    <source>
        <tissue evidence="3">Skin</tissue>
    </source>
</reference>
<dbReference type="EMBL" id="HACG01028585">
    <property type="protein sequence ID" value="CEK75450.1"/>
    <property type="molecule type" value="Transcribed_RNA"/>
</dbReference>
<dbReference type="EMBL" id="HACG01028586">
    <property type="protein sequence ID" value="CEK75451.1"/>
    <property type="molecule type" value="Transcribed_RNA"/>
</dbReference>
<organism evidence="3">
    <name type="scientific">Arion vulgaris</name>
    <dbReference type="NCBI Taxonomy" id="1028688"/>
    <lineage>
        <taxon>Eukaryota</taxon>
        <taxon>Metazoa</taxon>
        <taxon>Spiralia</taxon>
        <taxon>Lophotrochozoa</taxon>
        <taxon>Mollusca</taxon>
        <taxon>Gastropoda</taxon>
        <taxon>Heterobranchia</taxon>
        <taxon>Euthyneura</taxon>
        <taxon>Panpulmonata</taxon>
        <taxon>Eupulmonata</taxon>
        <taxon>Stylommatophora</taxon>
        <taxon>Helicina</taxon>
        <taxon>Arionoidea</taxon>
        <taxon>Arionidae</taxon>
        <taxon>Arion</taxon>
    </lineage>
</organism>
<evidence type="ECO:0000256" key="1">
    <source>
        <dbReference type="SAM" id="MobiDB-lite"/>
    </source>
</evidence>
<proteinExistence type="predicted"/>
<dbReference type="AlphaFoldDB" id="A0A0B7A630"/>
<feature type="region of interest" description="Disordered" evidence="1">
    <location>
        <begin position="1"/>
        <end position="20"/>
    </location>
</feature>
<protein>
    <submittedName>
        <fullName evidence="3">Uncharacterized protein</fullName>
    </submittedName>
</protein>
<evidence type="ECO:0000313" key="3">
    <source>
        <dbReference type="EMBL" id="CEK75451.1"/>
    </source>
</evidence>
<gene>
    <name evidence="3" type="primary">ORF95609</name>
    <name evidence="2" type="synonym">ORF95606</name>
</gene>
<sequence length="50" mass="6043">VDMERSKMKKEEQGESEREHFRCMGNQHVTKTIIIHTLHHLLRETWVCLP</sequence>